<protein>
    <submittedName>
        <fullName evidence="2">Uncharacterized protein</fullName>
    </submittedName>
</protein>
<proteinExistence type="predicted"/>
<gene>
    <name evidence="2" type="ORF">HN018_26590</name>
</gene>
<name>A0A6M8HYU0_9PROT</name>
<dbReference type="KEGG" id="lck:HN018_26590"/>
<evidence type="ECO:0000256" key="1">
    <source>
        <dbReference type="SAM" id="MobiDB-lite"/>
    </source>
</evidence>
<reference evidence="2 3" key="1">
    <citation type="journal article" date="2014" name="World J. Microbiol. Biotechnol.">
        <title>Biodiversity and physiological characteristics of Antarctic and Arctic lichens-associated bacteria.</title>
        <authorList>
            <person name="Lee Y.M."/>
            <person name="Kim E.H."/>
            <person name="Lee H.K."/>
            <person name="Hong S.G."/>
        </authorList>
    </citation>
    <scope>NUCLEOTIDE SEQUENCE [LARGE SCALE GENOMIC DNA]</scope>
    <source>
        <strain evidence="2 3">PAMC 26569</strain>
        <plasmid evidence="2">unnamed4</plasmid>
    </source>
</reference>
<dbReference type="Proteomes" id="UP000500767">
    <property type="component" value="Plasmid unnamed4"/>
</dbReference>
<accession>A0A6M8HYU0</accession>
<organism evidence="2 3">
    <name type="scientific">Lichenicola cladoniae</name>
    <dbReference type="NCBI Taxonomy" id="1484109"/>
    <lineage>
        <taxon>Bacteria</taxon>
        <taxon>Pseudomonadati</taxon>
        <taxon>Pseudomonadota</taxon>
        <taxon>Alphaproteobacteria</taxon>
        <taxon>Acetobacterales</taxon>
        <taxon>Acetobacteraceae</taxon>
        <taxon>Lichenicola</taxon>
    </lineage>
</organism>
<keyword evidence="3" id="KW-1185">Reference proteome</keyword>
<geneLocation type="plasmid" evidence="2 3">
    <name>unnamed4</name>
</geneLocation>
<evidence type="ECO:0000313" key="2">
    <source>
        <dbReference type="EMBL" id="QKE93703.1"/>
    </source>
</evidence>
<feature type="region of interest" description="Disordered" evidence="1">
    <location>
        <begin position="90"/>
        <end position="132"/>
    </location>
</feature>
<dbReference type="EMBL" id="CP053711">
    <property type="protein sequence ID" value="QKE93703.1"/>
    <property type="molecule type" value="Genomic_DNA"/>
</dbReference>
<sequence>MSATHADADAMAVLIHPDDADRAFVAGVQFARALAGAESVAFVIALDEQVALIRAAILDVGYAKAKARTTGELFEAGARHEWCRIAARSGRRYGGRHETTPALASDAPRPAPRHADPACRAGSVSPARKPAL</sequence>
<evidence type="ECO:0000313" key="3">
    <source>
        <dbReference type="Proteomes" id="UP000500767"/>
    </source>
</evidence>
<dbReference type="RefSeq" id="WP_171837911.1">
    <property type="nucleotide sequence ID" value="NZ_CP053711.1"/>
</dbReference>
<keyword evidence="2" id="KW-0614">Plasmid</keyword>
<dbReference type="AlphaFoldDB" id="A0A6M8HYU0"/>